<keyword evidence="3 10" id="KW-0227">DNA damage</keyword>
<keyword evidence="2 10" id="KW-0547">Nucleotide-binding</keyword>
<reference evidence="13" key="1">
    <citation type="submission" date="2019-11" db="EMBL/GenBank/DDBJ databases">
        <title>Escherichia coli 1916D6.</title>
        <authorList>
            <person name="Yao H."/>
            <person name="Du X."/>
            <person name="Yu R."/>
            <person name="Li A."/>
        </authorList>
    </citation>
    <scope>NUCLEOTIDE SEQUENCE [LARGE SCALE GENOMIC DNA]</scope>
    <source>
        <strain evidence="13">19110F47</strain>
    </source>
</reference>
<keyword evidence="6 10" id="KW-0269">Exonuclease</keyword>
<dbReference type="GO" id="GO:0009338">
    <property type="term" value="C:exodeoxyribonuclease V complex"/>
    <property type="evidence" value="ECO:0007669"/>
    <property type="project" value="InterPro"/>
</dbReference>
<evidence type="ECO:0000256" key="8">
    <source>
        <dbReference type="ARBA" id="ARBA00023125"/>
    </source>
</evidence>
<keyword evidence="9 10" id="KW-0234">DNA repair</keyword>
<dbReference type="InterPro" id="IPR006697">
    <property type="entry name" value="RecC"/>
</dbReference>
<dbReference type="Pfam" id="PF17946">
    <property type="entry name" value="RecC_C"/>
    <property type="match status" value="1"/>
</dbReference>
<dbReference type="HAMAP" id="MF_01486">
    <property type="entry name" value="RecC"/>
    <property type="match status" value="1"/>
</dbReference>
<evidence type="ECO:0000256" key="2">
    <source>
        <dbReference type="ARBA" id="ARBA00022741"/>
    </source>
</evidence>
<keyword evidence="1 10" id="KW-0540">Nuclease</keyword>
<sequence>MAIHVIQSQRIEVLVNEMLKTIRQPTSNPLQVLQTQHFIVPSVAVEKWLTEKIAEQKGISANTEFHHRIRAFQWAAYQAVLDDKDRVRQANIPRIVMQWRVFYDLQPWIQHEQNPLPAEHALHRLIQRIYDSAEQLSQGLEKQLKKQNMLYWVADKVSRLFSNYMVYRGFCQKGCEGVCQCQSNWLAVWGQQKRLNLKQQIYIPKNFESEEEKQAALEIAAFTQEQAEELEQWQSWLWLHIFHADFEKMQEIDLQFWQALGEPENPNSCINKLPKQLVIFTLLDLPPSQLLFIRRLAQYMDIFILHYNPSQEYWADMVDPKWKLNMDARIKSRFIREMESQNKTVSDDDIAAYIKKYNGEFNADMRESHHPLLTRFGKQARDHFSLLAALSSGDEGEWYDLFPEEEPQHLLGKIQSDVLNLVEPVAQAYDLDPADESLQIHVCHSSLRQLEVLKDRLIAWLGQDDSRQASDILVLSPKLKEQESLIRSVFAAPPSERDLYQKGQQKSQQNQAALGHQLSQDSVYLPIQIAGISSLDIHNAWRAVVGRIALVQGRFSFEEFGDWLSLAATQQRYALNLNNIERMNELLANAGFKRGLDAEHLKRSLSADDQDYRFSLKFALDRLALGVAVPEHCVVQHTLSYADVQSSDFELIFKLIQIYQDFAQRRDWLIQHELGQAKTVEYWLKQLMQDLSEFQDAGVDVLASVFSLVQKHDRMLTLASYFDVQSGQDLRHLSLPLDYILQEISAQLETQLEQASPSGAITFSQIGAIRPLPYKLIVMLNLDNGVFPSRDQQLAFDLMQLLKPQLGDRSRIEDDQGAFLDSLLLAQDSVWLFYNGFDVSDGEVRDPSVLVQEFVQHLELIVKHPDEASDSRLNLNGVEIPAQLKSLYHLHSLQPFDQLRFAESREVRFKDQWYRVAKQMQQETTPREAWFGEYPLLPQDVVVLDSMQWIRDVCFPARAYLKAIGVENLQSDTAAMNHEPLILNGLEKYSVRDFLLQHGTQDAESLLQDTLPVGKTLNATFKTGLQEQQYLRDILQQFADEATATTQQLWKMNPHLHIRIQVPEQPTKLWCSVVAASARPKKYAEVWLEYLFWVAYQNTEQQDLERIVVCKDAVIHFANIHAQQAHEYLAQWFEFWKHAQQYPVLLPAALVLKMKDKKEFEIQWDEAQSDQVLNMESFVKHWHDGARRSFIDESEKNHPDWSFIFQDSETEPLLIEAFQQYSHRLYQPIIENYESAKNLQKQGESA</sequence>
<gene>
    <name evidence="10" type="primary">recC</name>
    <name evidence="12" type="ORF">GJD93_12820</name>
</gene>
<evidence type="ECO:0000256" key="6">
    <source>
        <dbReference type="ARBA" id="ARBA00022839"/>
    </source>
</evidence>
<comment type="subunit">
    <text evidence="10">Heterotrimer of RecB, RecC and RecD. All subunits contribute to DNA-binding.</text>
</comment>
<comment type="function">
    <text evidence="10">A helicase/nuclease that prepares dsDNA breaks (DSB) for recombinational DNA repair. Binds to DSBs and unwinds DNA via a highly rapid and processive ATP-dependent bidirectional helicase activity. Unwinds dsDNA until it encounters a Chi (crossover hotspot instigator) sequence from the 3' direction. Cuts ssDNA a few nucleotides 3' to the Chi site. The properties and activities of the enzyme are changed at Chi. The Chi-altered holoenzyme produces a long 3'-ssDNA overhang and facilitates RecA-binding to the ssDNA for homologous DNA recombination and repair. Holoenzyme degrades any linearized DNA that is unable to undergo homologous recombination. In the holoenzyme this subunit recognizes the wild-type Chi sequence, and when added to isolated RecB increases its ATP-dependent helicase processivity.</text>
</comment>
<dbReference type="SUPFAM" id="SSF52980">
    <property type="entry name" value="Restriction endonuclease-like"/>
    <property type="match status" value="1"/>
</dbReference>
<dbReference type="InterPro" id="IPR041500">
    <property type="entry name" value="RecC_C"/>
</dbReference>
<evidence type="ECO:0000256" key="7">
    <source>
        <dbReference type="ARBA" id="ARBA00022840"/>
    </source>
</evidence>
<dbReference type="GO" id="GO:0005524">
    <property type="term" value="F:ATP binding"/>
    <property type="evidence" value="ECO:0007669"/>
    <property type="project" value="UniProtKB-UniRule"/>
</dbReference>
<keyword evidence="5 10" id="KW-0347">Helicase</keyword>
<organism evidence="12 13">
    <name type="scientific">Acinetobacter towneri</name>
    <dbReference type="NCBI Taxonomy" id="202956"/>
    <lineage>
        <taxon>Bacteria</taxon>
        <taxon>Pseudomonadati</taxon>
        <taxon>Pseudomonadota</taxon>
        <taxon>Gammaproteobacteria</taxon>
        <taxon>Moraxellales</taxon>
        <taxon>Moraxellaceae</taxon>
        <taxon>Acinetobacter</taxon>
    </lineage>
</organism>
<keyword evidence="4 10" id="KW-0378">Hydrolase</keyword>
<keyword evidence="8 10" id="KW-0238">DNA-binding</keyword>
<evidence type="ECO:0000256" key="10">
    <source>
        <dbReference type="HAMAP-Rule" id="MF_01486"/>
    </source>
</evidence>
<dbReference type="AlphaFoldDB" id="A0AAP9KJW1"/>
<dbReference type="Proteomes" id="UP000405075">
    <property type="component" value="Chromosome"/>
</dbReference>
<dbReference type="PANTHER" id="PTHR30591">
    <property type="entry name" value="RECBCD ENZYME SUBUNIT RECC"/>
    <property type="match status" value="1"/>
</dbReference>
<name>A0AAP9KJW1_9GAMM</name>
<comment type="similarity">
    <text evidence="10">Belongs to the RecC family.</text>
</comment>
<evidence type="ECO:0000256" key="1">
    <source>
        <dbReference type="ARBA" id="ARBA00022722"/>
    </source>
</evidence>
<keyword evidence="7 10" id="KW-0067">ATP-binding</keyword>
<accession>A0AAP9KJW1</accession>
<protein>
    <recommendedName>
        <fullName evidence="10">RecBCD enzyme subunit RecC</fullName>
    </recommendedName>
    <alternativeName>
        <fullName evidence="10">Exonuclease V subunit RecC</fullName>
        <shortName evidence="10">ExoV subunit RecC</shortName>
    </alternativeName>
    <alternativeName>
        <fullName evidence="10">Helicase/nuclease RecBCD subunit RecC</fullName>
    </alternativeName>
</protein>
<proteinExistence type="inferred from homology"/>
<dbReference type="PANTHER" id="PTHR30591:SF1">
    <property type="entry name" value="RECBCD ENZYME SUBUNIT RECC"/>
    <property type="match status" value="1"/>
</dbReference>
<evidence type="ECO:0000256" key="5">
    <source>
        <dbReference type="ARBA" id="ARBA00022806"/>
    </source>
</evidence>
<dbReference type="RefSeq" id="WP_154321105.1">
    <property type="nucleotide sequence ID" value="NZ_CP046045.1"/>
</dbReference>
<dbReference type="InterPro" id="IPR011335">
    <property type="entry name" value="Restrct_endonuc-II-like"/>
</dbReference>
<dbReference type="EMBL" id="CP046045">
    <property type="protein sequence ID" value="QGM28501.1"/>
    <property type="molecule type" value="Genomic_DNA"/>
</dbReference>
<evidence type="ECO:0000256" key="4">
    <source>
        <dbReference type="ARBA" id="ARBA00022801"/>
    </source>
</evidence>
<dbReference type="GO" id="GO:0003677">
    <property type="term" value="F:DNA binding"/>
    <property type="evidence" value="ECO:0007669"/>
    <property type="project" value="UniProtKB-UniRule"/>
</dbReference>
<dbReference type="Gene3D" id="3.40.50.10930">
    <property type="match status" value="2"/>
</dbReference>
<dbReference type="Pfam" id="PF04257">
    <property type="entry name" value="Exonuc_V_gamma"/>
    <property type="match status" value="1"/>
</dbReference>
<feature type="domain" description="RecC C-terminal" evidence="11">
    <location>
        <begin position="948"/>
        <end position="1150"/>
    </location>
</feature>
<evidence type="ECO:0000256" key="3">
    <source>
        <dbReference type="ARBA" id="ARBA00022763"/>
    </source>
</evidence>
<evidence type="ECO:0000259" key="11">
    <source>
        <dbReference type="Pfam" id="PF17946"/>
    </source>
</evidence>
<dbReference type="PIRSF" id="PIRSF000980">
    <property type="entry name" value="RecC"/>
    <property type="match status" value="1"/>
</dbReference>
<evidence type="ECO:0000256" key="9">
    <source>
        <dbReference type="ARBA" id="ARBA00023204"/>
    </source>
</evidence>
<dbReference type="GO" id="GO:0000724">
    <property type="term" value="P:double-strand break repair via homologous recombination"/>
    <property type="evidence" value="ECO:0007669"/>
    <property type="project" value="UniProtKB-UniRule"/>
</dbReference>
<dbReference type="SUPFAM" id="SSF52540">
    <property type="entry name" value="P-loop containing nucleoside triphosphate hydrolases"/>
    <property type="match status" value="2"/>
</dbReference>
<evidence type="ECO:0000313" key="13">
    <source>
        <dbReference type="Proteomes" id="UP000405075"/>
    </source>
</evidence>
<evidence type="ECO:0000313" key="12">
    <source>
        <dbReference type="EMBL" id="QGM28501.1"/>
    </source>
</evidence>
<comment type="miscellaneous">
    <text evidence="10">In the RecBCD complex, RecB has a slow 3'-5' helicase, an exonuclease activity and loads RecA onto ssDNA, RecD has a fast 5'-3' helicase activity, while RecC stimulates the ATPase and processivity of the RecB helicase and contributes to recognition of the Chi site.</text>
</comment>
<dbReference type="InterPro" id="IPR027417">
    <property type="entry name" value="P-loop_NTPase"/>
</dbReference>
<dbReference type="GO" id="GO:0008854">
    <property type="term" value="F:exodeoxyribonuclease V activity"/>
    <property type="evidence" value="ECO:0007669"/>
    <property type="project" value="InterPro"/>
</dbReference>
<dbReference type="GO" id="GO:0003678">
    <property type="term" value="F:DNA helicase activity"/>
    <property type="evidence" value="ECO:0007669"/>
    <property type="project" value="UniProtKB-UniRule"/>
</dbReference>
<dbReference type="Gene3D" id="3.40.50.300">
    <property type="entry name" value="P-loop containing nucleotide triphosphate hydrolases"/>
    <property type="match status" value="2"/>
</dbReference>